<proteinExistence type="predicted"/>
<keyword evidence="1" id="KW-1133">Transmembrane helix</keyword>
<accession>A0AAV4P143</accession>
<reference evidence="2 3" key="1">
    <citation type="submission" date="2021-06" db="EMBL/GenBank/DDBJ databases">
        <title>Caerostris extrusa draft genome.</title>
        <authorList>
            <person name="Kono N."/>
            <person name="Arakawa K."/>
        </authorList>
    </citation>
    <scope>NUCLEOTIDE SEQUENCE [LARGE SCALE GENOMIC DNA]</scope>
</reference>
<feature type="transmembrane region" description="Helical" evidence="1">
    <location>
        <begin position="102"/>
        <end position="120"/>
    </location>
</feature>
<evidence type="ECO:0000313" key="2">
    <source>
        <dbReference type="EMBL" id="GIX90736.1"/>
    </source>
</evidence>
<keyword evidence="3" id="KW-1185">Reference proteome</keyword>
<gene>
    <name evidence="2" type="ORF">CEXT_244891</name>
</gene>
<protein>
    <submittedName>
        <fullName evidence="2">Uncharacterized protein</fullName>
    </submittedName>
</protein>
<dbReference type="EMBL" id="BPLR01003967">
    <property type="protein sequence ID" value="GIX90736.1"/>
    <property type="molecule type" value="Genomic_DNA"/>
</dbReference>
<evidence type="ECO:0000256" key="1">
    <source>
        <dbReference type="SAM" id="Phobius"/>
    </source>
</evidence>
<dbReference type="AlphaFoldDB" id="A0AAV4P143"/>
<keyword evidence="1" id="KW-0812">Transmembrane</keyword>
<evidence type="ECO:0000313" key="3">
    <source>
        <dbReference type="Proteomes" id="UP001054945"/>
    </source>
</evidence>
<keyword evidence="1" id="KW-0472">Membrane</keyword>
<sequence length="165" mass="18921">MKTLQKYQIQTGKTYSGGYVTDNDTVHITNSFSKYTLNQVGKRTCVLQKAINIDANDRATKQFTFYNNEKRKNDNFSRSMNCEANTNESIPLRVFRRRSGRLITGCILSLYQLLCFSLFLDVTDRIVSRVILKMEAESSRSTNGMEDCYDRSSNPYVFVTGQFPG</sequence>
<name>A0AAV4P143_CAEEX</name>
<dbReference type="Proteomes" id="UP001054945">
    <property type="component" value="Unassembled WGS sequence"/>
</dbReference>
<organism evidence="2 3">
    <name type="scientific">Caerostris extrusa</name>
    <name type="common">Bark spider</name>
    <name type="synonym">Caerostris bankana</name>
    <dbReference type="NCBI Taxonomy" id="172846"/>
    <lineage>
        <taxon>Eukaryota</taxon>
        <taxon>Metazoa</taxon>
        <taxon>Ecdysozoa</taxon>
        <taxon>Arthropoda</taxon>
        <taxon>Chelicerata</taxon>
        <taxon>Arachnida</taxon>
        <taxon>Araneae</taxon>
        <taxon>Araneomorphae</taxon>
        <taxon>Entelegynae</taxon>
        <taxon>Araneoidea</taxon>
        <taxon>Araneidae</taxon>
        <taxon>Caerostris</taxon>
    </lineage>
</organism>
<comment type="caution">
    <text evidence="2">The sequence shown here is derived from an EMBL/GenBank/DDBJ whole genome shotgun (WGS) entry which is preliminary data.</text>
</comment>